<dbReference type="InterPro" id="IPR046667">
    <property type="entry name" value="DUF6537"/>
</dbReference>
<organism evidence="5 6">
    <name type="scientific">Microbulbifer aggregans</name>
    <dbReference type="NCBI Taxonomy" id="1769779"/>
    <lineage>
        <taxon>Bacteria</taxon>
        <taxon>Pseudomonadati</taxon>
        <taxon>Pseudomonadota</taxon>
        <taxon>Gammaproteobacteria</taxon>
        <taxon>Cellvibrionales</taxon>
        <taxon>Microbulbiferaceae</taxon>
        <taxon>Microbulbifer</taxon>
    </lineage>
</organism>
<dbReference type="InterPro" id="IPR019752">
    <property type="entry name" value="Pyrv/ketoisovalerate_OxRed_cat"/>
</dbReference>
<feature type="domain" description="DUF6537" evidence="4">
    <location>
        <begin position="958"/>
        <end position="1155"/>
    </location>
</feature>
<dbReference type="SUPFAM" id="SSF52922">
    <property type="entry name" value="TK C-terminal domain-like"/>
    <property type="match status" value="1"/>
</dbReference>
<dbReference type="PANTHER" id="PTHR48084:SF3">
    <property type="entry name" value="SUBUNIT OF PYRUVATE:FLAVODOXIN OXIDOREDUCTASE"/>
    <property type="match status" value="1"/>
</dbReference>
<dbReference type="AlphaFoldDB" id="A0A1C9WAJ4"/>
<accession>A0A1C9WAJ4</accession>
<dbReference type="NCBIfam" id="NF009589">
    <property type="entry name" value="PRK13030.1"/>
    <property type="match status" value="1"/>
</dbReference>
<dbReference type="Proteomes" id="UP000095672">
    <property type="component" value="Chromosome"/>
</dbReference>
<dbReference type="STRING" id="1769779.AUP74_02773"/>
<dbReference type="PATRIC" id="fig|1769779.3.peg.2768"/>
<dbReference type="GO" id="GO:0016903">
    <property type="term" value="F:oxidoreductase activity, acting on the aldehyde or oxo group of donors"/>
    <property type="evidence" value="ECO:0007669"/>
    <property type="project" value="InterPro"/>
</dbReference>
<name>A0A1C9WAJ4_9GAMM</name>
<keyword evidence="5" id="KW-0670">Pyruvate</keyword>
<dbReference type="Gene3D" id="3.40.920.10">
    <property type="entry name" value="Pyruvate-ferredoxin oxidoreductase, PFOR, domain III"/>
    <property type="match status" value="1"/>
</dbReference>
<reference evidence="6" key="1">
    <citation type="submission" date="2016-01" db="EMBL/GenBank/DDBJ databases">
        <title>Complete genome sequence of Microbulbifer sp. CCB-MM1, a halophile isolated from Matang Mangrove Forest, Perak.</title>
        <authorList>
            <person name="Moh T.H."/>
            <person name="Dinesh B."/>
            <person name="Lau N.-S."/>
            <person name="Go F."/>
            <person name="Alexander Chong S.-C."/>
        </authorList>
    </citation>
    <scope>NUCLEOTIDE SEQUENCE [LARGE SCALE GENOMIC DNA]</scope>
    <source>
        <strain evidence="6">CCB-MM1</strain>
    </source>
</reference>
<sequence>MAMVESDQELGFDREYSLKAAFTRDSGRVFLTGIDALVRLPLMQKKLDELAGLNTAGFISGYRGSPLGGYDQALWRHKKLLAERDIHFEPGVNEDLGATNIWGTQLLDHYRQQATRDGVFSIWYGKGHGVDRTADVFRQANVQGTSRHGGVLALCGDDHTAESSMFSHNTDQIFESVMMPLLFPASIEEYLTLGLAGIALSRFSGLWVGFKTITETVEAGASLQVPGLPSFHIPADFPIPAHGLNYDPNLNWPAERLEYERRMLEERLPAAQAFAYANGIDKSIVESPRKQFGIVTVGKAHGDLLEALQLLELTEEDLRKAGISIFKVAMTWPLEPRGISEFCRGMERVLVVEEKRPLVEDQLKSLLYGWRDDERPTVSGKKGVDGADYLPAVWGFGPDRVADTIVRWLGDTAFGRQLAPVAERNLSTGACKPAAKAKGLLAREPVFCAGCPHNTSTKLPEGSLGSAGIGCHIMALGKGLRTDTYSHMGGEGAQWVGLHRFSSAGHIFQNMGDGTYNHSGILAIRQAVASKVNITYKILLNDAVAMTGGQPADGEVNAPTVAAQLAAEGVGTVVLLSEQPEYWQQHKNQLPSSVEVLHRSELDAVQRRLRETPGVTAIIYEQVCAAEKRRRRKKGQMEDPNTRLLINHRVCEGCGDCSVQSSCIAVEPLESPYGRKRQVNQSSCNKDMRCADGFCPSFVSVEGGELRKPPVDTLALSLDKAIEDLPAAPQSDLAVPQSILVGGIGGSGVLTVAALLGMAAHLEEKGSTTLYFTGLSQKNGAVVAHVKVAESPESITTARIRDGAAEVLLGCDMVTAASQRAKFAVGRLRAVVNTAEVPVAAFIRDNELAFPADATKESIESLCSDYSAFDANRYAQALFGDTVASNLMLLGYACQKGLLPIGEAALERAIELNGVAVESNLRAFRAGRLLVANPGAVKALLTPAQPVQLVEPAESATALVERLAAELVEYQDAAYGERFRRAIQKLEQAEHRLGRRDGSLVREAAASLFKAMAYKDEYEVARLYSGVEFRRQLQETFTGDYRVKFHMAPPLLARPDSSGRIRKMVFGPWLARLMPVLAKGKVLRGTLFDPFGYTAERRAERAWAGEVAGAIERVATSLSLESVEVARELLSLPQQVRGYGHVREQKMSAIRNRWNALRDQFDGTGGAPKVLNEQAGGRATRVRTQESQEAAFVAHS</sequence>
<protein>
    <submittedName>
        <fullName evidence="5">Indolepyruvate ferredoxin oxidoreductase</fullName>
    </submittedName>
</protein>
<evidence type="ECO:0000313" key="5">
    <source>
        <dbReference type="EMBL" id="AOS98168.1"/>
    </source>
</evidence>
<keyword evidence="6" id="KW-1185">Reference proteome</keyword>
<dbReference type="Pfam" id="PF20169">
    <property type="entry name" value="DUF6537"/>
    <property type="match status" value="1"/>
</dbReference>
<dbReference type="NCBIfam" id="NF009588">
    <property type="entry name" value="PRK13029.1"/>
    <property type="match status" value="1"/>
</dbReference>
<dbReference type="InterPro" id="IPR002869">
    <property type="entry name" value="Pyrv_flavodox_OxRed_cen"/>
</dbReference>
<dbReference type="Pfam" id="PF01558">
    <property type="entry name" value="POR"/>
    <property type="match status" value="1"/>
</dbReference>
<dbReference type="OrthoDB" id="9803617at2"/>
<dbReference type="InterPro" id="IPR051457">
    <property type="entry name" value="2-oxoacid:Fd_oxidoreductase"/>
</dbReference>
<dbReference type="RefSeq" id="WP_083261005.1">
    <property type="nucleotide sequence ID" value="NZ_CP014143.1"/>
</dbReference>
<dbReference type="EMBL" id="CP014143">
    <property type="protein sequence ID" value="AOS98168.1"/>
    <property type="molecule type" value="Genomic_DNA"/>
</dbReference>
<dbReference type="InterPro" id="IPR009014">
    <property type="entry name" value="Transketo_C/PFOR_II"/>
</dbReference>
<dbReference type="Gene3D" id="3.40.50.970">
    <property type="match status" value="1"/>
</dbReference>
<dbReference type="KEGG" id="micc:AUP74_02773"/>
<dbReference type="SUPFAM" id="SSF53323">
    <property type="entry name" value="Pyruvate-ferredoxin oxidoreductase, PFOR, domain III"/>
    <property type="match status" value="1"/>
</dbReference>
<evidence type="ECO:0000256" key="2">
    <source>
        <dbReference type="SAM" id="MobiDB-lite"/>
    </source>
</evidence>
<proteinExistence type="predicted"/>
<evidence type="ECO:0000259" key="4">
    <source>
        <dbReference type="Pfam" id="PF20169"/>
    </source>
</evidence>
<dbReference type="PANTHER" id="PTHR48084">
    <property type="entry name" value="2-OXOGLUTARATE OXIDOREDUCTASE SUBUNIT KORB-RELATED"/>
    <property type="match status" value="1"/>
</dbReference>
<keyword evidence="1" id="KW-0560">Oxidoreductase</keyword>
<evidence type="ECO:0000256" key="1">
    <source>
        <dbReference type="ARBA" id="ARBA00023002"/>
    </source>
</evidence>
<feature type="domain" description="Pyruvate/ketoisovalerate oxidoreductase catalytic" evidence="3">
    <location>
        <begin position="745"/>
        <end position="928"/>
    </location>
</feature>
<gene>
    <name evidence="5" type="ORF">AUP74_02773</name>
</gene>
<evidence type="ECO:0000313" key="6">
    <source>
        <dbReference type="Proteomes" id="UP000095672"/>
    </source>
</evidence>
<dbReference type="SUPFAM" id="SSF52518">
    <property type="entry name" value="Thiamin diphosphate-binding fold (THDP-binding)"/>
    <property type="match status" value="2"/>
</dbReference>
<dbReference type="InterPro" id="IPR029061">
    <property type="entry name" value="THDP-binding"/>
</dbReference>
<evidence type="ECO:0000259" key="3">
    <source>
        <dbReference type="Pfam" id="PF01558"/>
    </source>
</evidence>
<feature type="region of interest" description="Disordered" evidence="2">
    <location>
        <begin position="1175"/>
        <end position="1196"/>
    </location>
</feature>